<organism evidence="1 2">
    <name type="scientific">Apodospora peruviana</name>
    <dbReference type="NCBI Taxonomy" id="516989"/>
    <lineage>
        <taxon>Eukaryota</taxon>
        <taxon>Fungi</taxon>
        <taxon>Dikarya</taxon>
        <taxon>Ascomycota</taxon>
        <taxon>Pezizomycotina</taxon>
        <taxon>Sordariomycetes</taxon>
        <taxon>Sordariomycetidae</taxon>
        <taxon>Sordariales</taxon>
        <taxon>Lasiosphaeriaceae</taxon>
        <taxon>Apodospora</taxon>
    </lineage>
</organism>
<evidence type="ECO:0000313" key="2">
    <source>
        <dbReference type="Proteomes" id="UP001283341"/>
    </source>
</evidence>
<dbReference type="AlphaFoldDB" id="A0AAE0ICH9"/>
<accession>A0AAE0ICH9</accession>
<keyword evidence="2" id="KW-1185">Reference proteome</keyword>
<comment type="caution">
    <text evidence="1">The sequence shown here is derived from an EMBL/GenBank/DDBJ whole genome shotgun (WGS) entry which is preliminary data.</text>
</comment>
<dbReference type="GO" id="GO:0006044">
    <property type="term" value="P:N-acetylglucosamine metabolic process"/>
    <property type="evidence" value="ECO:0007669"/>
    <property type="project" value="TreeGrafter"/>
</dbReference>
<dbReference type="InterPro" id="IPR022036">
    <property type="entry name" value="DUF3605"/>
</dbReference>
<evidence type="ECO:0008006" key="3">
    <source>
        <dbReference type="Google" id="ProtNLM"/>
    </source>
</evidence>
<proteinExistence type="predicted"/>
<dbReference type="GO" id="GO:0005737">
    <property type="term" value="C:cytoplasm"/>
    <property type="evidence" value="ECO:0007669"/>
    <property type="project" value="TreeGrafter"/>
</dbReference>
<dbReference type="PANTHER" id="PTHR35020:SF2">
    <property type="entry name" value="N-ACETYLGLUCOSAMINE-INDUCED PROTEIN 1"/>
    <property type="match status" value="1"/>
</dbReference>
<name>A0AAE0ICH9_9PEZI</name>
<gene>
    <name evidence="1" type="ORF">B0H66DRAFT_574718</name>
</gene>
<reference evidence="1" key="1">
    <citation type="journal article" date="2023" name="Mol. Phylogenet. Evol.">
        <title>Genome-scale phylogeny and comparative genomics of the fungal order Sordariales.</title>
        <authorList>
            <person name="Hensen N."/>
            <person name="Bonometti L."/>
            <person name="Westerberg I."/>
            <person name="Brannstrom I.O."/>
            <person name="Guillou S."/>
            <person name="Cros-Aarteil S."/>
            <person name="Calhoun S."/>
            <person name="Haridas S."/>
            <person name="Kuo A."/>
            <person name="Mondo S."/>
            <person name="Pangilinan J."/>
            <person name="Riley R."/>
            <person name="LaButti K."/>
            <person name="Andreopoulos B."/>
            <person name="Lipzen A."/>
            <person name="Chen C."/>
            <person name="Yan M."/>
            <person name="Daum C."/>
            <person name="Ng V."/>
            <person name="Clum A."/>
            <person name="Steindorff A."/>
            <person name="Ohm R.A."/>
            <person name="Martin F."/>
            <person name="Silar P."/>
            <person name="Natvig D.O."/>
            <person name="Lalanne C."/>
            <person name="Gautier V."/>
            <person name="Ament-Velasquez S.L."/>
            <person name="Kruys A."/>
            <person name="Hutchinson M.I."/>
            <person name="Powell A.J."/>
            <person name="Barry K."/>
            <person name="Miller A.N."/>
            <person name="Grigoriev I.V."/>
            <person name="Debuchy R."/>
            <person name="Gladieux P."/>
            <person name="Hiltunen Thoren M."/>
            <person name="Johannesson H."/>
        </authorList>
    </citation>
    <scope>NUCLEOTIDE SEQUENCE</scope>
    <source>
        <strain evidence="1">CBS 118394</strain>
    </source>
</reference>
<dbReference type="Proteomes" id="UP001283341">
    <property type="component" value="Unassembled WGS sequence"/>
</dbReference>
<sequence>MGDTITKLEEDPPFPLTETDKWVLSLTDEEYAYHTWDELRSIIANNELATLKRKPSDLRRYMKWTAETKAEYGNMTNYLLAHRLPKAWGRPPFTPASDTPFADLSDYRVLLNDWPYGFVPGITHIVVWSRTMIPTDPETGDMTPESRKTVADFVKRYFVDRISPGGEDQVMWFKNWVALQSVRALEHIHVLVRDVDPVLLEEWTGEQEWHKLNSNSSSHSSEVGEREM</sequence>
<reference evidence="1" key="2">
    <citation type="submission" date="2023-06" db="EMBL/GenBank/DDBJ databases">
        <authorList>
            <consortium name="Lawrence Berkeley National Laboratory"/>
            <person name="Haridas S."/>
            <person name="Hensen N."/>
            <person name="Bonometti L."/>
            <person name="Westerberg I."/>
            <person name="Brannstrom I.O."/>
            <person name="Guillou S."/>
            <person name="Cros-Aarteil S."/>
            <person name="Calhoun S."/>
            <person name="Kuo A."/>
            <person name="Mondo S."/>
            <person name="Pangilinan J."/>
            <person name="Riley R."/>
            <person name="Labutti K."/>
            <person name="Andreopoulos B."/>
            <person name="Lipzen A."/>
            <person name="Chen C."/>
            <person name="Yanf M."/>
            <person name="Daum C."/>
            <person name="Ng V."/>
            <person name="Clum A."/>
            <person name="Steindorff A."/>
            <person name="Ohm R."/>
            <person name="Martin F."/>
            <person name="Silar P."/>
            <person name="Natvig D."/>
            <person name="Lalanne C."/>
            <person name="Gautier V."/>
            <person name="Ament-Velasquez S.L."/>
            <person name="Kruys A."/>
            <person name="Hutchinson M.I."/>
            <person name="Powell A.J."/>
            <person name="Barry K."/>
            <person name="Miller A.N."/>
            <person name="Grigoriev I.V."/>
            <person name="Debuchy R."/>
            <person name="Gladieux P."/>
            <person name="Thoren M.H."/>
            <person name="Johannesson H."/>
        </authorList>
    </citation>
    <scope>NUCLEOTIDE SEQUENCE</scope>
    <source>
        <strain evidence="1">CBS 118394</strain>
    </source>
</reference>
<evidence type="ECO:0000313" key="1">
    <source>
        <dbReference type="EMBL" id="KAK3322584.1"/>
    </source>
</evidence>
<dbReference type="PANTHER" id="PTHR35020">
    <property type="entry name" value="N-ACETYLGLUCOSAMINE-INDUCED PROTEIN 1"/>
    <property type="match status" value="1"/>
</dbReference>
<dbReference type="Pfam" id="PF12239">
    <property type="entry name" value="DUF3605"/>
    <property type="match status" value="1"/>
</dbReference>
<protein>
    <recommendedName>
        <fullName evidence="3">N-acetylglucosamine-induced protein 1</fullName>
    </recommendedName>
</protein>
<dbReference type="EMBL" id="JAUEDM010000003">
    <property type="protein sequence ID" value="KAK3322584.1"/>
    <property type="molecule type" value="Genomic_DNA"/>
</dbReference>